<dbReference type="SUPFAM" id="SSF55729">
    <property type="entry name" value="Acyl-CoA N-acyltransferases (Nat)"/>
    <property type="match status" value="1"/>
</dbReference>
<evidence type="ECO:0000259" key="1">
    <source>
        <dbReference type="PROSITE" id="PS51186"/>
    </source>
</evidence>
<evidence type="ECO:0000313" key="3">
    <source>
        <dbReference type="Proteomes" id="UP000000271"/>
    </source>
</evidence>
<keyword evidence="3" id="KW-1185">Reference proteome</keyword>
<dbReference type="GO" id="GO:0016747">
    <property type="term" value="F:acyltransferase activity, transferring groups other than amino-acyl groups"/>
    <property type="evidence" value="ECO:0007669"/>
    <property type="project" value="InterPro"/>
</dbReference>
<proteinExistence type="predicted"/>
<sequence>MTREIRPVDASNWRAIIALKPKAHQESFIEPNAVSILESFYDRSLKWSCYGLYEDGKPVGFMMAGAGSLYERYIWLDRFMLDGAYQGDGRGKAFLALIIRFLSAKWYVKTIKTSMKADNEAVKHLYTSAGFVSTGTIDPEFDEEVWVYQVT</sequence>
<dbReference type="EMBL" id="CP001791">
    <property type="protein sequence ID" value="ADH97719.1"/>
    <property type="molecule type" value="Genomic_DNA"/>
</dbReference>
<gene>
    <name evidence="2" type="ordered locus">Bsel_0171</name>
</gene>
<dbReference type="HOGENOM" id="CLU_111226_4_2_9"/>
<reference evidence="2" key="1">
    <citation type="submission" date="2009-10" db="EMBL/GenBank/DDBJ databases">
        <title>Complete sequence of Bacillus selenitireducens MLS10.</title>
        <authorList>
            <consortium name="US DOE Joint Genome Institute"/>
            <person name="Lucas S."/>
            <person name="Copeland A."/>
            <person name="Lapidus A."/>
            <person name="Glavina del Rio T."/>
            <person name="Dalin E."/>
            <person name="Tice H."/>
            <person name="Bruce D."/>
            <person name="Goodwin L."/>
            <person name="Pitluck S."/>
            <person name="Sims D."/>
            <person name="Brettin T."/>
            <person name="Detter J.C."/>
            <person name="Han C."/>
            <person name="Larimer F."/>
            <person name="Land M."/>
            <person name="Hauser L."/>
            <person name="Kyrpides N."/>
            <person name="Ovchinnikova G."/>
            <person name="Stolz J."/>
        </authorList>
    </citation>
    <scope>NUCLEOTIDE SEQUENCE [LARGE SCALE GENOMIC DNA]</scope>
    <source>
        <strain evidence="2">MLS10</strain>
    </source>
</reference>
<evidence type="ECO:0000313" key="2">
    <source>
        <dbReference type="EMBL" id="ADH97719.1"/>
    </source>
</evidence>
<dbReference type="InterPro" id="IPR000182">
    <property type="entry name" value="GNAT_dom"/>
</dbReference>
<feature type="domain" description="N-acetyltransferase" evidence="1">
    <location>
        <begin position="3"/>
        <end position="151"/>
    </location>
</feature>
<protein>
    <submittedName>
        <fullName evidence="2">GCN5-related N-acetyltransferase</fullName>
    </submittedName>
</protein>
<dbReference type="eggNOG" id="COG0456">
    <property type="taxonomic scope" value="Bacteria"/>
</dbReference>
<dbReference type="KEGG" id="bse:Bsel_0171"/>
<dbReference type="PROSITE" id="PS51186">
    <property type="entry name" value="GNAT"/>
    <property type="match status" value="1"/>
</dbReference>
<dbReference type="CDD" id="cd04301">
    <property type="entry name" value="NAT_SF"/>
    <property type="match status" value="1"/>
</dbReference>
<dbReference type="InterPro" id="IPR016181">
    <property type="entry name" value="Acyl_CoA_acyltransferase"/>
</dbReference>
<accession>D6XVU6</accession>
<dbReference type="RefSeq" id="WP_013171148.1">
    <property type="nucleotide sequence ID" value="NC_014219.1"/>
</dbReference>
<dbReference type="STRING" id="439292.Bsel_0171"/>
<dbReference type="AlphaFoldDB" id="D6XVU6"/>
<dbReference type="Proteomes" id="UP000000271">
    <property type="component" value="Chromosome"/>
</dbReference>
<dbReference type="Gene3D" id="3.40.630.30">
    <property type="match status" value="1"/>
</dbReference>
<name>D6XVU6_BACIE</name>
<dbReference type="Pfam" id="PF00583">
    <property type="entry name" value="Acetyltransf_1"/>
    <property type="match status" value="1"/>
</dbReference>
<organism evidence="2 3">
    <name type="scientific">Bacillus selenitireducens (strain ATCC 700615 / DSM 15326 / MLS10)</name>
    <dbReference type="NCBI Taxonomy" id="439292"/>
    <lineage>
        <taxon>Bacteria</taxon>
        <taxon>Bacillati</taxon>
        <taxon>Bacillota</taxon>
        <taxon>Bacilli</taxon>
        <taxon>Bacillales</taxon>
        <taxon>Bacillaceae</taxon>
        <taxon>Salisediminibacterium</taxon>
    </lineage>
</organism>
<dbReference type="OrthoDB" id="9127144at2"/>